<evidence type="ECO:0000256" key="1">
    <source>
        <dbReference type="SAM" id="MobiDB-lite"/>
    </source>
</evidence>
<sequence>MGRRNETNRLAHKKKVDQKKTRVQEAEQLRKEKLKAIARQFNENTKKDELQ</sequence>
<keyword evidence="3" id="KW-1185">Reference proteome</keyword>
<reference evidence="2 3" key="1">
    <citation type="journal article" date="2015" name="Stand. Genomic Sci.">
        <title>Genomic Encyclopedia of Bacterial and Archaeal Type Strains, Phase III: the genomes of soil and plant-associated and newly described type strains.</title>
        <authorList>
            <person name="Whitman W.B."/>
            <person name="Woyke T."/>
            <person name="Klenk H.P."/>
            <person name="Zhou Y."/>
            <person name="Lilburn T.G."/>
            <person name="Beck B.J."/>
            <person name="De Vos P."/>
            <person name="Vandamme P."/>
            <person name="Eisen J.A."/>
            <person name="Garrity G."/>
            <person name="Hugenholtz P."/>
            <person name="Kyrpides N.C."/>
        </authorList>
    </citation>
    <scope>NUCLEOTIDE SEQUENCE [LARGE SCALE GENOMIC DNA]</scope>
    <source>
        <strain evidence="2 3">CGMCC 1.7270</strain>
    </source>
</reference>
<accession>A0A562M5T0</accession>
<name>A0A562M5T0_9FLAO</name>
<dbReference type="OrthoDB" id="9957856at2"/>
<dbReference type="EMBL" id="VLKQ01000001">
    <property type="protein sequence ID" value="TWI15276.1"/>
    <property type="molecule type" value="Genomic_DNA"/>
</dbReference>
<proteinExistence type="predicted"/>
<gene>
    <name evidence="2" type="ORF">IP98_00268</name>
</gene>
<feature type="region of interest" description="Disordered" evidence="1">
    <location>
        <begin position="1"/>
        <end position="24"/>
    </location>
</feature>
<comment type="caution">
    <text evidence="2">The sequence shown here is derived from an EMBL/GenBank/DDBJ whole genome shotgun (WGS) entry which is preliminary data.</text>
</comment>
<dbReference type="RefSeq" id="WP_158634611.1">
    <property type="nucleotide sequence ID" value="NZ_AVBI01000019.1"/>
</dbReference>
<dbReference type="Proteomes" id="UP000319848">
    <property type="component" value="Unassembled WGS sequence"/>
</dbReference>
<dbReference type="AlphaFoldDB" id="A0A562M5T0"/>
<organism evidence="2 3">
    <name type="scientific">Flavobacterium cauense R2A-7</name>
    <dbReference type="NCBI Taxonomy" id="1341154"/>
    <lineage>
        <taxon>Bacteria</taxon>
        <taxon>Pseudomonadati</taxon>
        <taxon>Bacteroidota</taxon>
        <taxon>Flavobacteriia</taxon>
        <taxon>Flavobacteriales</taxon>
        <taxon>Flavobacteriaceae</taxon>
        <taxon>Flavobacterium</taxon>
    </lineage>
</organism>
<protein>
    <submittedName>
        <fullName evidence="2">Uncharacterized protein</fullName>
    </submittedName>
</protein>
<evidence type="ECO:0000313" key="3">
    <source>
        <dbReference type="Proteomes" id="UP000319848"/>
    </source>
</evidence>
<evidence type="ECO:0000313" key="2">
    <source>
        <dbReference type="EMBL" id="TWI15276.1"/>
    </source>
</evidence>